<evidence type="ECO:0000313" key="4">
    <source>
        <dbReference type="Proteomes" id="UP001307889"/>
    </source>
</evidence>
<organism evidence="3 4">
    <name type="scientific">Nesidiocoris tenuis</name>
    <dbReference type="NCBI Taxonomy" id="355587"/>
    <lineage>
        <taxon>Eukaryota</taxon>
        <taxon>Metazoa</taxon>
        <taxon>Ecdysozoa</taxon>
        <taxon>Arthropoda</taxon>
        <taxon>Hexapoda</taxon>
        <taxon>Insecta</taxon>
        <taxon>Pterygota</taxon>
        <taxon>Neoptera</taxon>
        <taxon>Paraneoptera</taxon>
        <taxon>Hemiptera</taxon>
        <taxon>Heteroptera</taxon>
        <taxon>Panheteroptera</taxon>
        <taxon>Cimicomorpha</taxon>
        <taxon>Miridae</taxon>
        <taxon>Dicyphina</taxon>
        <taxon>Nesidiocoris</taxon>
    </lineage>
</organism>
<protein>
    <submittedName>
        <fullName evidence="3">Zinc finger protein</fullName>
    </submittedName>
</protein>
<reference evidence="3 4" key="1">
    <citation type="submission" date="2023-09" db="EMBL/GenBank/DDBJ databases">
        <title>Nesidiocoris tenuis whole genome shotgun sequence.</title>
        <authorList>
            <person name="Shibata T."/>
            <person name="Shimoda M."/>
            <person name="Kobayashi T."/>
            <person name="Uehara T."/>
        </authorList>
    </citation>
    <scope>NUCLEOTIDE SEQUENCE [LARGE SCALE GENOMIC DNA]</scope>
    <source>
        <strain evidence="3 4">Japan</strain>
    </source>
</reference>
<dbReference type="InterPro" id="IPR052797">
    <property type="entry name" value="RegFact_GeneExpr_CellDeath"/>
</dbReference>
<dbReference type="InterPro" id="IPR036236">
    <property type="entry name" value="Znf_C2H2_sf"/>
</dbReference>
<gene>
    <name evidence="3" type="ORF">NTJ_11500</name>
</gene>
<accession>A0ABN7B684</accession>
<keyword evidence="1" id="KW-0862">Zinc</keyword>
<dbReference type="Gene3D" id="3.30.160.60">
    <property type="entry name" value="Classic Zinc Finger"/>
    <property type="match status" value="1"/>
</dbReference>
<sequence length="900" mass="102743">MAAVMEEDLGDVKILIIPEVSESRDGDDAPLARITTDLKNPLLDEGLKRRIVEFLKKSAAAEKEEQLSLDIETGSNFALSRRTSSEGNYDDNCDKQLEASCEEEEDVHIIVNHGMRPVKSDPSKKHHCKLCFKSFNHKSTLSRHKLLSHSPNPPSFTCAHCNRRYKTKVSLRRHLASIEAGNHKRKSSLKVNCALCPALCCKSEMVEHYENDHDKTIEKELIKFRSEDEFLRWKHRIENETTARFTKIRKNRIIKDGTTESFYRCHRDGTYKPRGQNLRHLKKMGSNKINGHCPAKMQVWIDRYHEVSVMFVKTHVGHDMEITRLTLTKQERDHIAQQLALQVPFDAILQACRESAVGAENIRRMNLLTRKDLYNIESSYCLSKLTSRNCLGINVDQWVKQMINEHCDTFIKFYKQQGVTLDDYPNLGAEHFILVLMNEVQTDVLKCRGNNIVCVDTTSVGSEFSIVTLLVLDDRNSGFPVAFSITNNCDLNAYKMFFAAIVDASGKTFQPRILISNLDDSIYKAWNSVMEAPSFRIFSPWVVDEEWRSNLDKIVDPEKQVTYYNKLVSIMEETNVQTFEEELDVTHRELKADPETEEFAEFFDIYKSKASAWAHCFRVHLGDDVNDQISLIQDSLKIVYKCKLKKVSNLEKFIISLMTSVKEHIFVSPVALGEVLTETIATHLRNRHIIAEEIPKNAVCKRPKHWTVAHGEKADTFYKVKVFNAGCDCSNRCEECSACQHGYLCSCVESSLKWFVCEHIHAVCSRSRANPGSSSSRSQSIKNEVDDTEAFYGLADSEMSVDDENAKNMIINVPESAYQYMTAEGEDGNVLLTFETEDLEDNAELILGYAEEDQDVNVEERRSLLAQKCQKILNRISSEAQVAAFEQAMASLETDVTFIE</sequence>
<feature type="domain" description="C2H2-type" evidence="2">
    <location>
        <begin position="156"/>
        <end position="184"/>
    </location>
</feature>
<feature type="domain" description="C2H2-type" evidence="2">
    <location>
        <begin position="126"/>
        <end position="154"/>
    </location>
</feature>
<dbReference type="PANTHER" id="PTHR33936">
    <property type="entry name" value="PROTEIN CBG17840"/>
    <property type="match status" value="1"/>
</dbReference>
<keyword evidence="1" id="KW-0479">Metal-binding</keyword>
<keyword evidence="4" id="KW-1185">Reference proteome</keyword>
<dbReference type="PANTHER" id="PTHR33936:SF24">
    <property type="entry name" value="C2H2-TYPE DOMAIN-CONTAINING PROTEIN"/>
    <property type="match status" value="1"/>
</dbReference>
<evidence type="ECO:0000256" key="1">
    <source>
        <dbReference type="PROSITE-ProRule" id="PRU00042"/>
    </source>
</evidence>
<keyword evidence="1" id="KW-0863">Zinc-finger</keyword>
<evidence type="ECO:0000259" key="2">
    <source>
        <dbReference type="PROSITE" id="PS50157"/>
    </source>
</evidence>
<dbReference type="InterPro" id="IPR013087">
    <property type="entry name" value="Znf_C2H2_type"/>
</dbReference>
<proteinExistence type="predicted"/>
<dbReference type="PROSITE" id="PS00028">
    <property type="entry name" value="ZINC_FINGER_C2H2_1"/>
    <property type="match status" value="1"/>
</dbReference>
<name>A0ABN7B684_9HEMI</name>
<dbReference type="SUPFAM" id="SSF57667">
    <property type="entry name" value="beta-beta-alpha zinc fingers"/>
    <property type="match status" value="1"/>
</dbReference>
<dbReference type="PROSITE" id="PS50157">
    <property type="entry name" value="ZINC_FINGER_C2H2_2"/>
    <property type="match status" value="2"/>
</dbReference>
<dbReference type="SMART" id="SM00355">
    <property type="entry name" value="ZnF_C2H2"/>
    <property type="match status" value="3"/>
</dbReference>
<dbReference type="EMBL" id="AP028917">
    <property type="protein sequence ID" value="BES98685.1"/>
    <property type="molecule type" value="Genomic_DNA"/>
</dbReference>
<evidence type="ECO:0000313" key="3">
    <source>
        <dbReference type="EMBL" id="BES98685.1"/>
    </source>
</evidence>
<dbReference type="Proteomes" id="UP001307889">
    <property type="component" value="Chromosome 9"/>
</dbReference>